<feature type="region of interest" description="Disordered" evidence="1">
    <location>
        <begin position="273"/>
        <end position="296"/>
    </location>
</feature>
<dbReference type="Proteomes" id="UP000091956">
    <property type="component" value="Unassembled WGS sequence"/>
</dbReference>
<name>A0A2P2SW89_9PEZI</name>
<feature type="compositionally biased region" description="Basic residues" evidence="1">
    <location>
        <begin position="159"/>
        <end position="168"/>
    </location>
</feature>
<feature type="compositionally biased region" description="Polar residues" evidence="1">
    <location>
        <begin position="42"/>
        <end position="74"/>
    </location>
</feature>
<evidence type="ECO:0000313" key="2">
    <source>
        <dbReference type="EMBL" id="OBU01082.1"/>
    </source>
</evidence>
<dbReference type="RefSeq" id="XP_018134814.1">
    <property type="nucleotide sequence ID" value="XM_018270231.2"/>
</dbReference>
<evidence type="ECO:0000313" key="3">
    <source>
        <dbReference type="Proteomes" id="UP000091956"/>
    </source>
</evidence>
<feature type="region of interest" description="Disordered" evidence="1">
    <location>
        <begin position="104"/>
        <end position="175"/>
    </location>
</feature>
<keyword evidence="3" id="KW-1185">Reference proteome</keyword>
<dbReference type="OrthoDB" id="3437713at2759"/>
<proteinExistence type="predicted"/>
<sequence length="296" mass="32634">MAPNDQHSSRSKPVRSKSGKYRIKSSLFRQPPLVPDAHSADPNFTNIFSNRDRPSTSNPSGPVPTNSTYLSSDSSISFRRERLGLYVQNYVPPPGPQYTALQAAHREPQPKPGPKPIDWGGWDIPKPKQDNADENAEPVLWGGAPAGDNSVKWAPTSGKGKKKNKSKASRFQGHFLEPPVARIKVDIQEKGVKWRTSPIDGGPGTGLGDTAVDSQTQFMPWEAPDMDGSLNCMETEMADANASSVAKNRNDRNARGSYHRSGFYFLEPRPAPFVLEVSDDEEENSEDDEDEDEDVK</sequence>
<dbReference type="AlphaFoldDB" id="A0A2P2SW89"/>
<reference evidence="3" key="2">
    <citation type="journal article" date="2018" name="Nat. Commun.">
        <title>Extreme sensitivity to ultraviolet light in the fungal pathogen causing white-nose syndrome of bats.</title>
        <authorList>
            <person name="Palmer J.M."/>
            <person name="Drees K.P."/>
            <person name="Foster J.T."/>
            <person name="Lindner D.L."/>
        </authorList>
    </citation>
    <scope>NUCLEOTIDE SEQUENCE [LARGE SCALE GENOMIC DNA]</scope>
    <source>
        <strain evidence="3">UAMH 10579</strain>
    </source>
</reference>
<reference evidence="2 3" key="1">
    <citation type="submission" date="2016-03" db="EMBL/GenBank/DDBJ databases">
        <title>Comparative genomics of Pseudogymnoascus destructans, the fungus causing white-nose syndrome of bats.</title>
        <authorList>
            <person name="Palmer J.M."/>
            <person name="Drees K.P."/>
            <person name="Foster J.T."/>
            <person name="Lindner D.L."/>
        </authorList>
    </citation>
    <scope>NUCLEOTIDE SEQUENCE [LARGE SCALE GENOMIC DNA]</scope>
    <source>
        <strain evidence="2 3">UAMH 10579</strain>
    </source>
</reference>
<feature type="region of interest" description="Disordered" evidence="1">
    <location>
        <begin position="1"/>
        <end position="74"/>
    </location>
</feature>
<feature type="compositionally biased region" description="Acidic residues" evidence="1">
    <location>
        <begin position="277"/>
        <end position="296"/>
    </location>
</feature>
<feature type="compositionally biased region" description="Basic residues" evidence="1">
    <location>
        <begin position="9"/>
        <end position="23"/>
    </location>
</feature>
<organism evidence="2 3">
    <name type="scientific">Pseudogymnoascus verrucosus</name>
    <dbReference type="NCBI Taxonomy" id="342668"/>
    <lineage>
        <taxon>Eukaryota</taxon>
        <taxon>Fungi</taxon>
        <taxon>Dikarya</taxon>
        <taxon>Ascomycota</taxon>
        <taxon>Pezizomycotina</taxon>
        <taxon>Leotiomycetes</taxon>
        <taxon>Thelebolales</taxon>
        <taxon>Thelebolaceae</taxon>
        <taxon>Pseudogymnoascus</taxon>
    </lineage>
</organism>
<dbReference type="EMBL" id="KV460207">
    <property type="protein sequence ID" value="OBU01082.1"/>
    <property type="molecule type" value="Genomic_DNA"/>
</dbReference>
<gene>
    <name evidence="2" type="ORF">VE01_00703</name>
</gene>
<accession>A0A2P2SW89</accession>
<protein>
    <submittedName>
        <fullName evidence="2">Uncharacterized protein</fullName>
    </submittedName>
</protein>
<evidence type="ECO:0000256" key="1">
    <source>
        <dbReference type="SAM" id="MobiDB-lite"/>
    </source>
</evidence>
<dbReference type="GeneID" id="28834089"/>